<evidence type="ECO:0000313" key="7">
    <source>
        <dbReference type="EMBL" id="KGO86752.1"/>
    </source>
</evidence>
<dbReference type="PANTHER" id="PTHR30294:SF29">
    <property type="entry name" value="MULTIDRUG ABC TRANSPORTER PERMEASE YBHS-RELATED"/>
    <property type="match status" value="1"/>
</dbReference>
<dbReference type="Pfam" id="PF12679">
    <property type="entry name" value="ABC2_membrane_2"/>
    <property type="match status" value="1"/>
</dbReference>
<feature type="transmembrane region" description="Helical" evidence="6">
    <location>
        <begin position="56"/>
        <end position="74"/>
    </location>
</feature>
<feature type="transmembrane region" description="Helical" evidence="6">
    <location>
        <begin position="165"/>
        <end position="182"/>
    </location>
</feature>
<dbReference type="EMBL" id="JRLX01000008">
    <property type="protein sequence ID" value="KGO86752.1"/>
    <property type="molecule type" value="Genomic_DNA"/>
</dbReference>
<dbReference type="GO" id="GO:0140359">
    <property type="term" value="F:ABC-type transporter activity"/>
    <property type="evidence" value="ECO:0007669"/>
    <property type="project" value="InterPro"/>
</dbReference>
<feature type="transmembrane region" description="Helical" evidence="6">
    <location>
        <begin position="12"/>
        <end position="36"/>
    </location>
</feature>
<protein>
    <submittedName>
        <fullName evidence="7">ABC transporter permease</fullName>
    </submittedName>
</protein>
<keyword evidence="4 6" id="KW-1133">Transmembrane helix</keyword>
<dbReference type="RefSeq" id="WP_026299801.1">
    <property type="nucleotide sequence ID" value="NZ_JRLX01000008.1"/>
</dbReference>
<dbReference type="Proteomes" id="UP000030152">
    <property type="component" value="Unassembled WGS sequence"/>
</dbReference>
<keyword evidence="3 6" id="KW-0812">Transmembrane</keyword>
<comment type="caution">
    <text evidence="7">The sequence shown here is derived from an EMBL/GenBank/DDBJ whole genome shotgun (WGS) entry which is preliminary data.</text>
</comment>
<feature type="transmembrane region" description="Helical" evidence="6">
    <location>
        <begin position="140"/>
        <end position="158"/>
    </location>
</feature>
<reference evidence="7 8" key="1">
    <citation type="submission" date="2013-09" db="EMBL/GenBank/DDBJ databases">
        <authorList>
            <person name="Zeng Z."/>
            <person name="Chen C."/>
        </authorList>
    </citation>
    <scope>NUCLEOTIDE SEQUENCE [LARGE SCALE GENOMIC DNA]</scope>
    <source>
        <strain evidence="7 8">WB 3.3-2</strain>
    </source>
</reference>
<proteinExistence type="predicted"/>
<dbReference type="InterPro" id="IPR019860">
    <property type="entry name" value="Motility-assoc_ABC_perm_GldF"/>
</dbReference>
<keyword evidence="2" id="KW-1003">Cell membrane</keyword>
<keyword evidence="5 6" id="KW-0472">Membrane</keyword>
<evidence type="ECO:0000256" key="5">
    <source>
        <dbReference type="ARBA" id="ARBA00023136"/>
    </source>
</evidence>
<name>A0A0A2M298_9FLAO</name>
<keyword evidence="8" id="KW-1185">Reference proteome</keyword>
<evidence type="ECO:0000256" key="3">
    <source>
        <dbReference type="ARBA" id="ARBA00022692"/>
    </source>
</evidence>
<gene>
    <name evidence="7" type="ORF">Q765_08980</name>
</gene>
<dbReference type="AlphaFoldDB" id="A0A0A2M298"/>
<feature type="transmembrane region" description="Helical" evidence="6">
    <location>
        <begin position="218"/>
        <end position="236"/>
    </location>
</feature>
<dbReference type="NCBIfam" id="TIGR03518">
    <property type="entry name" value="ABC_perm_GldF"/>
    <property type="match status" value="1"/>
</dbReference>
<dbReference type="GO" id="GO:0005886">
    <property type="term" value="C:plasma membrane"/>
    <property type="evidence" value="ECO:0007669"/>
    <property type="project" value="UniProtKB-SubCell"/>
</dbReference>
<dbReference type="STRING" id="1121895.GCA_000378485_00148"/>
<dbReference type="eggNOG" id="COG1277">
    <property type="taxonomic scope" value="Bacteria"/>
</dbReference>
<organism evidence="7 8">
    <name type="scientific">Flavobacterium rivuli WB 3.3-2 = DSM 21788</name>
    <dbReference type="NCBI Taxonomy" id="1121895"/>
    <lineage>
        <taxon>Bacteria</taxon>
        <taxon>Pseudomonadati</taxon>
        <taxon>Bacteroidota</taxon>
        <taxon>Flavobacteriia</taxon>
        <taxon>Flavobacteriales</taxon>
        <taxon>Flavobacteriaceae</taxon>
        <taxon>Flavobacterium</taxon>
    </lineage>
</organism>
<dbReference type="OrthoDB" id="9794512at2"/>
<feature type="transmembrane region" description="Helical" evidence="6">
    <location>
        <begin position="95"/>
        <end position="120"/>
    </location>
</feature>
<evidence type="ECO:0000256" key="1">
    <source>
        <dbReference type="ARBA" id="ARBA00004651"/>
    </source>
</evidence>
<sequence length="241" mass="26815">MKALLIREIKSFFGSPIGYLVIAIFLVLNGLFLWVFEGDYNILNSGFADLSPFFTLAPWILIFLIPAVTMRSFSDEKKQGTLELLFTRPLSIWEIVNGKFFGALTLIVLALLPTIIYVVVVSQLGNPPGNIDMGSTLASYFGLLFLIAGYTAIGVFTSTLSENQIVAFIISVFFCFILYFGFEELALYSGSFSNVVASFGMDYHFKSMSRGVIDTRDIIYFTSIAVFFLSLTAYQLKSLKG</sequence>
<evidence type="ECO:0000256" key="2">
    <source>
        <dbReference type="ARBA" id="ARBA00022475"/>
    </source>
</evidence>
<evidence type="ECO:0000256" key="4">
    <source>
        <dbReference type="ARBA" id="ARBA00022989"/>
    </source>
</evidence>
<comment type="subcellular location">
    <subcellularLocation>
        <location evidence="1">Cell membrane</location>
        <topology evidence="1">Multi-pass membrane protein</topology>
    </subcellularLocation>
</comment>
<dbReference type="InterPro" id="IPR051449">
    <property type="entry name" value="ABC-2_transporter_component"/>
</dbReference>
<evidence type="ECO:0000256" key="6">
    <source>
        <dbReference type="SAM" id="Phobius"/>
    </source>
</evidence>
<dbReference type="PANTHER" id="PTHR30294">
    <property type="entry name" value="MEMBRANE COMPONENT OF ABC TRANSPORTER YHHJ-RELATED"/>
    <property type="match status" value="1"/>
</dbReference>
<accession>A0A0A2M298</accession>
<evidence type="ECO:0000313" key="8">
    <source>
        <dbReference type="Proteomes" id="UP000030152"/>
    </source>
</evidence>